<evidence type="ECO:0000313" key="3">
    <source>
        <dbReference type="EMBL" id="GMH93188.1"/>
    </source>
</evidence>
<keyword evidence="4" id="KW-1185">Reference proteome</keyword>
<accession>A0A9W7BUW0</accession>
<dbReference type="EMBL" id="BRXY01000409">
    <property type="protein sequence ID" value="GMH93188.1"/>
    <property type="molecule type" value="Genomic_DNA"/>
</dbReference>
<feature type="region of interest" description="Disordered" evidence="1">
    <location>
        <begin position="203"/>
        <end position="234"/>
    </location>
</feature>
<feature type="signal peptide" evidence="2">
    <location>
        <begin position="1"/>
        <end position="18"/>
    </location>
</feature>
<dbReference type="OrthoDB" id="205168at2759"/>
<dbReference type="AlphaFoldDB" id="A0A9W7BUW0"/>
<name>A0A9W7BUW0_9STRA</name>
<proteinExistence type="predicted"/>
<keyword evidence="2" id="KW-0732">Signal</keyword>
<gene>
    <name evidence="3" type="ORF">TrST_g7300</name>
</gene>
<feature type="chain" id="PRO_5040989877" evidence="2">
    <location>
        <begin position="19"/>
        <end position="234"/>
    </location>
</feature>
<feature type="compositionally biased region" description="Polar residues" evidence="1">
    <location>
        <begin position="222"/>
        <end position="234"/>
    </location>
</feature>
<protein>
    <submittedName>
        <fullName evidence="3">Uncharacterized protein</fullName>
    </submittedName>
</protein>
<evidence type="ECO:0000256" key="2">
    <source>
        <dbReference type="SAM" id="SignalP"/>
    </source>
</evidence>
<organism evidence="3 4">
    <name type="scientific">Triparma strigata</name>
    <dbReference type="NCBI Taxonomy" id="1606541"/>
    <lineage>
        <taxon>Eukaryota</taxon>
        <taxon>Sar</taxon>
        <taxon>Stramenopiles</taxon>
        <taxon>Ochrophyta</taxon>
        <taxon>Bolidophyceae</taxon>
        <taxon>Parmales</taxon>
        <taxon>Triparmaceae</taxon>
        <taxon>Triparma</taxon>
    </lineage>
</organism>
<dbReference type="Proteomes" id="UP001165085">
    <property type="component" value="Unassembled WGS sequence"/>
</dbReference>
<reference evidence="4" key="1">
    <citation type="journal article" date="2023" name="Commun. Biol.">
        <title>Genome analysis of Parmales, the sister group of diatoms, reveals the evolutionary specialization of diatoms from phago-mixotrophs to photoautotrophs.</title>
        <authorList>
            <person name="Ban H."/>
            <person name="Sato S."/>
            <person name="Yoshikawa S."/>
            <person name="Yamada K."/>
            <person name="Nakamura Y."/>
            <person name="Ichinomiya M."/>
            <person name="Sato N."/>
            <person name="Blanc-Mathieu R."/>
            <person name="Endo H."/>
            <person name="Kuwata A."/>
            <person name="Ogata H."/>
        </authorList>
    </citation>
    <scope>NUCLEOTIDE SEQUENCE [LARGE SCALE GENOMIC DNA]</scope>
    <source>
        <strain evidence="4">NIES 3701</strain>
    </source>
</reference>
<evidence type="ECO:0000256" key="1">
    <source>
        <dbReference type="SAM" id="MobiDB-lite"/>
    </source>
</evidence>
<evidence type="ECO:0000313" key="4">
    <source>
        <dbReference type="Proteomes" id="UP001165085"/>
    </source>
</evidence>
<comment type="caution">
    <text evidence="3">The sequence shown here is derived from an EMBL/GenBank/DDBJ whole genome shotgun (WGS) entry which is preliminary data.</text>
</comment>
<sequence>MNMKTLGVLVGPFALVGATVHYANDHPVLFNFISNYAESGYTTGNNIIDNGDSVGVWVGTFSGAPYAASDVVYWTNGIYFSLICSGALHSCVFDGSNSRRIMTIGGTGGGTMTLAGVHFKDGNNISFGGALYILSSALVSLQGCRILSNQANYGGGIYAGSSGTTVNLYSTSFDGNTATGNGDDIYGNSASLTVHSTCPPDWSGTPAAGSNLDTYSDPDNPGTLSGTTKSFDIG</sequence>